<dbReference type="SMART" id="SM01207">
    <property type="entry name" value="G3P_acyltransf"/>
    <property type="match status" value="1"/>
</dbReference>
<protein>
    <recommendedName>
        <fullName evidence="10">Glycerol-3-phosphate acyltransferase</fullName>
    </recommendedName>
    <alternativeName>
        <fullName evidence="10">Acyl-PO4 G3P acyltransferase</fullName>
    </alternativeName>
    <alternativeName>
        <fullName evidence="10">Acyl-phosphate--glycerol-3-phosphate acyltransferase</fullName>
    </alternativeName>
    <alternativeName>
        <fullName evidence="10">G3P acyltransferase</fullName>
        <shortName evidence="10">GPAT</shortName>
        <ecNumber evidence="10">2.3.1.275</ecNumber>
    </alternativeName>
    <alternativeName>
        <fullName evidence="10">Lysophosphatidic acid synthase</fullName>
        <shortName evidence="10">LPA synthase</shortName>
    </alternativeName>
</protein>
<sequence>MNEWLWLAAAFISGSVPYSLLLGKFLLHRDIRQFGDGNPGATNLVRAGGRWWGGLAILLDGFKAAVPVGWVYWFDRPALPWMAAIAVAPVLGHAYSPFLRGRGGKAITAMFGVWTGLTLFEAPVILGIAMGLLYLIFENSGWVVLLSQGVLGAFIWMYHPDYLLGIVWAMLLLLSIWKHRVDFTRPAVVRASLLRLISGHKRP</sequence>
<comment type="function">
    <text evidence="10">Catalyzes the transfer of an acyl group from acyl-phosphate (acyl-PO(4)) to glycerol-3-phosphate (G3P) to form lysophosphatidic acid (LPA). This enzyme utilizes acyl-phosphate as fatty acyl donor, but not acyl-CoA or acyl-ACP.</text>
</comment>
<keyword evidence="7 10" id="KW-0472">Membrane</keyword>
<gene>
    <name evidence="10" type="primary">plsY</name>
    <name evidence="11" type="ORF">ENT17_01515</name>
</gene>
<keyword evidence="3 10" id="KW-0808">Transferase</keyword>
<feature type="transmembrane region" description="Helical" evidence="10">
    <location>
        <begin position="111"/>
        <end position="137"/>
    </location>
</feature>
<comment type="caution">
    <text evidence="11">The sequence shown here is derived from an EMBL/GenBank/DDBJ whole genome shotgun (WGS) entry which is preliminary data.</text>
</comment>
<comment type="subunit">
    <text evidence="10">Probably interacts with PlsX.</text>
</comment>
<evidence type="ECO:0000256" key="8">
    <source>
        <dbReference type="ARBA" id="ARBA00023209"/>
    </source>
</evidence>
<dbReference type="Pfam" id="PF02660">
    <property type="entry name" value="G3P_acyltransf"/>
    <property type="match status" value="1"/>
</dbReference>
<comment type="catalytic activity">
    <reaction evidence="10">
        <text>an acyl phosphate + sn-glycerol 3-phosphate = a 1-acyl-sn-glycero-3-phosphate + phosphate</text>
        <dbReference type="Rhea" id="RHEA:34075"/>
        <dbReference type="ChEBI" id="CHEBI:43474"/>
        <dbReference type="ChEBI" id="CHEBI:57597"/>
        <dbReference type="ChEBI" id="CHEBI:57970"/>
        <dbReference type="ChEBI" id="CHEBI:59918"/>
        <dbReference type="EC" id="2.3.1.275"/>
    </reaction>
</comment>
<dbReference type="PANTHER" id="PTHR30309">
    <property type="entry name" value="INNER MEMBRANE PROTEIN YGIH"/>
    <property type="match status" value="1"/>
</dbReference>
<evidence type="ECO:0000256" key="6">
    <source>
        <dbReference type="ARBA" id="ARBA00023098"/>
    </source>
</evidence>
<dbReference type="PANTHER" id="PTHR30309:SF1">
    <property type="entry name" value="GLYCEROL-3-PHOSPHATE ACYLTRANSFERASE 1"/>
    <property type="match status" value="1"/>
</dbReference>
<dbReference type="GO" id="GO:0008654">
    <property type="term" value="P:phospholipid biosynthetic process"/>
    <property type="evidence" value="ECO:0007669"/>
    <property type="project" value="UniProtKB-UniRule"/>
</dbReference>
<accession>A0A7C4KYD5</accession>
<comment type="subcellular location">
    <subcellularLocation>
        <location evidence="10">Cell membrane</location>
        <topology evidence="10">Multi-pass membrane protein</topology>
    </subcellularLocation>
</comment>
<proteinExistence type="inferred from homology"/>
<feature type="transmembrane region" description="Helical" evidence="10">
    <location>
        <begin position="6"/>
        <end position="27"/>
    </location>
</feature>
<evidence type="ECO:0000256" key="2">
    <source>
        <dbReference type="ARBA" id="ARBA00022516"/>
    </source>
</evidence>
<evidence type="ECO:0000256" key="5">
    <source>
        <dbReference type="ARBA" id="ARBA00022989"/>
    </source>
</evidence>
<keyword evidence="5 10" id="KW-1133">Transmembrane helix</keyword>
<dbReference type="EC" id="2.3.1.275" evidence="10"/>
<dbReference type="UniPathway" id="UPA00085"/>
<evidence type="ECO:0000256" key="4">
    <source>
        <dbReference type="ARBA" id="ARBA00022692"/>
    </source>
</evidence>
<keyword evidence="8 10" id="KW-0594">Phospholipid biosynthesis</keyword>
<keyword evidence="11" id="KW-0012">Acyltransferase</keyword>
<keyword evidence="1 10" id="KW-1003">Cell membrane</keyword>
<feature type="transmembrane region" description="Helical" evidence="10">
    <location>
        <begin position="157"/>
        <end position="177"/>
    </location>
</feature>
<comment type="similarity">
    <text evidence="10">Belongs to the PlsY family.</text>
</comment>
<evidence type="ECO:0000256" key="1">
    <source>
        <dbReference type="ARBA" id="ARBA00022475"/>
    </source>
</evidence>
<organism evidence="11">
    <name type="scientific">Bellilinea caldifistulae</name>
    <dbReference type="NCBI Taxonomy" id="360411"/>
    <lineage>
        <taxon>Bacteria</taxon>
        <taxon>Bacillati</taxon>
        <taxon>Chloroflexota</taxon>
        <taxon>Anaerolineae</taxon>
        <taxon>Anaerolineales</taxon>
        <taxon>Anaerolineaceae</taxon>
        <taxon>Bellilinea</taxon>
    </lineage>
</organism>
<dbReference type="EMBL" id="DSXR01000019">
    <property type="protein sequence ID" value="HGS86280.1"/>
    <property type="molecule type" value="Genomic_DNA"/>
</dbReference>
<dbReference type="AlphaFoldDB" id="A0A7C4KYD5"/>
<reference evidence="11" key="1">
    <citation type="journal article" date="2020" name="mSystems">
        <title>Genome- and Community-Level Interaction Insights into Carbon Utilization and Element Cycling Functions of Hydrothermarchaeota in Hydrothermal Sediment.</title>
        <authorList>
            <person name="Zhou Z."/>
            <person name="Liu Y."/>
            <person name="Xu W."/>
            <person name="Pan J."/>
            <person name="Luo Z.H."/>
            <person name="Li M."/>
        </authorList>
    </citation>
    <scope>NUCLEOTIDE SEQUENCE [LARGE SCALE GENOMIC DNA]</scope>
    <source>
        <strain evidence="11">SpSt-556</strain>
    </source>
</reference>
<keyword evidence="2 10" id="KW-0444">Lipid biosynthesis</keyword>
<dbReference type="GO" id="GO:0043772">
    <property type="term" value="F:acyl-phosphate glycerol-3-phosphate acyltransferase activity"/>
    <property type="evidence" value="ECO:0007669"/>
    <property type="project" value="UniProtKB-UniRule"/>
</dbReference>
<name>A0A7C4KYD5_9CHLR</name>
<keyword evidence="6 10" id="KW-0443">Lipid metabolism</keyword>
<dbReference type="HAMAP" id="MF_01043">
    <property type="entry name" value="PlsY"/>
    <property type="match status" value="1"/>
</dbReference>
<evidence type="ECO:0000256" key="10">
    <source>
        <dbReference type="HAMAP-Rule" id="MF_01043"/>
    </source>
</evidence>
<evidence type="ECO:0000256" key="3">
    <source>
        <dbReference type="ARBA" id="ARBA00022679"/>
    </source>
</evidence>
<evidence type="ECO:0000256" key="7">
    <source>
        <dbReference type="ARBA" id="ARBA00023136"/>
    </source>
</evidence>
<evidence type="ECO:0000256" key="9">
    <source>
        <dbReference type="ARBA" id="ARBA00023264"/>
    </source>
</evidence>
<evidence type="ECO:0000313" key="11">
    <source>
        <dbReference type="EMBL" id="HGS86280.1"/>
    </source>
</evidence>
<dbReference type="GO" id="GO:0005886">
    <property type="term" value="C:plasma membrane"/>
    <property type="evidence" value="ECO:0007669"/>
    <property type="project" value="UniProtKB-SubCell"/>
</dbReference>
<dbReference type="InterPro" id="IPR003811">
    <property type="entry name" value="G3P_acylTferase_PlsY"/>
</dbReference>
<comment type="pathway">
    <text evidence="10">Lipid metabolism; phospholipid metabolism.</text>
</comment>
<keyword evidence="4 10" id="KW-0812">Transmembrane</keyword>
<keyword evidence="9 10" id="KW-1208">Phospholipid metabolism</keyword>
<feature type="transmembrane region" description="Helical" evidence="10">
    <location>
        <begin position="51"/>
        <end position="73"/>
    </location>
</feature>
<feature type="transmembrane region" description="Helical" evidence="10">
    <location>
        <begin position="79"/>
        <end position="99"/>
    </location>
</feature>